<keyword evidence="1" id="KW-0732">Signal</keyword>
<feature type="signal peptide" evidence="1">
    <location>
        <begin position="1"/>
        <end position="24"/>
    </location>
</feature>
<accession>A0A8H7PIE8</accession>
<reference evidence="2" key="1">
    <citation type="submission" date="2020-12" db="EMBL/GenBank/DDBJ databases">
        <title>Metabolic potential, ecology and presence of endohyphal bacteria is reflected in genomic diversity of Mucoromycotina.</title>
        <authorList>
            <person name="Muszewska A."/>
            <person name="Okrasinska A."/>
            <person name="Steczkiewicz K."/>
            <person name="Drgas O."/>
            <person name="Orlowska M."/>
            <person name="Perlinska-Lenart U."/>
            <person name="Aleksandrzak-Piekarczyk T."/>
            <person name="Szatraj K."/>
            <person name="Zielenkiewicz U."/>
            <person name="Pilsyk S."/>
            <person name="Malc E."/>
            <person name="Mieczkowski P."/>
            <person name="Kruszewska J.S."/>
            <person name="Biernat P."/>
            <person name="Pawlowska J."/>
        </authorList>
    </citation>
    <scope>NUCLEOTIDE SEQUENCE</scope>
    <source>
        <strain evidence="2">WA0000051536</strain>
    </source>
</reference>
<dbReference type="AlphaFoldDB" id="A0A8H7PIE8"/>
<dbReference type="PROSITE" id="PS51257">
    <property type="entry name" value="PROKAR_LIPOPROTEIN"/>
    <property type="match status" value="1"/>
</dbReference>
<feature type="chain" id="PRO_5034518114" evidence="1">
    <location>
        <begin position="25"/>
        <end position="103"/>
    </location>
</feature>
<comment type="caution">
    <text evidence="2">The sequence shown here is derived from an EMBL/GenBank/DDBJ whole genome shotgun (WGS) entry which is preliminary data.</text>
</comment>
<keyword evidence="3" id="KW-1185">Reference proteome</keyword>
<evidence type="ECO:0000313" key="2">
    <source>
        <dbReference type="EMBL" id="KAG2174506.1"/>
    </source>
</evidence>
<gene>
    <name evidence="2" type="ORF">INT44_006769</name>
</gene>
<sequence>MQRFTIFLAIAAAILSCGPRFSVAAPSPTYSVGYVAQDEYKHLPVVLNECQDFPEEAFDVMNTTPYFISLFASPACQDVLDTLPPRDRYDGRPILSVKMQEHY</sequence>
<evidence type="ECO:0000313" key="3">
    <source>
        <dbReference type="Proteomes" id="UP000612746"/>
    </source>
</evidence>
<protein>
    <submittedName>
        <fullName evidence="2">Uncharacterized protein</fullName>
    </submittedName>
</protein>
<dbReference type="EMBL" id="JAEPRA010000016">
    <property type="protein sequence ID" value="KAG2174506.1"/>
    <property type="molecule type" value="Genomic_DNA"/>
</dbReference>
<evidence type="ECO:0000256" key="1">
    <source>
        <dbReference type="SAM" id="SignalP"/>
    </source>
</evidence>
<proteinExistence type="predicted"/>
<name>A0A8H7PIE8_9FUNG</name>
<organism evidence="2 3">
    <name type="scientific">Umbelopsis vinacea</name>
    <dbReference type="NCBI Taxonomy" id="44442"/>
    <lineage>
        <taxon>Eukaryota</taxon>
        <taxon>Fungi</taxon>
        <taxon>Fungi incertae sedis</taxon>
        <taxon>Mucoromycota</taxon>
        <taxon>Mucoromycotina</taxon>
        <taxon>Umbelopsidomycetes</taxon>
        <taxon>Umbelopsidales</taxon>
        <taxon>Umbelopsidaceae</taxon>
        <taxon>Umbelopsis</taxon>
    </lineage>
</organism>
<dbReference type="Proteomes" id="UP000612746">
    <property type="component" value="Unassembled WGS sequence"/>
</dbReference>